<dbReference type="EMBL" id="RBNI01002762">
    <property type="protein sequence ID" value="RUP48945.1"/>
    <property type="molecule type" value="Genomic_DNA"/>
</dbReference>
<accession>A0A433DDQ7</accession>
<comment type="caution">
    <text evidence="1">The sequence shown here is derived from an EMBL/GenBank/DDBJ whole genome shotgun (WGS) entry which is preliminary data.</text>
</comment>
<proteinExistence type="predicted"/>
<name>A0A433DDQ7_9FUNG</name>
<sequence length="71" mass="8408">MRTIGKQEKKKPSRRWMYPPTWSIPPNRHESPVFRGRTMRMPAHLLAVVFDDFIFNSVGLYEMVDGVWDAE</sequence>
<organism evidence="1 2">
    <name type="scientific">Jimgerdemannia flammicorona</name>
    <dbReference type="NCBI Taxonomy" id="994334"/>
    <lineage>
        <taxon>Eukaryota</taxon>
        <taxon>Fungi</taxon>
        <taxon>Fungi incertae sedis</taxon>
        <taxon>Mucoromycota</taxon>
        <taxon>Mucoromycotina</taxon>
        <taxon>Endogonomycetes</taxon>
        <taxon>Endogonales</taxon>
        <taxon>Endogonaceae</taxon>
        <taxon>Jimgerdemannia</taxon>
    </lineage>
</organism>
<dbReference type="Proteomes" id="UP000268093">
    <property type="component" value="Unassembled WGS sequence"/>
</dbReference>
<keyword evidence="2" id="KW-1185">Reference proteome</keyword>
<dbReference type="AlphaFoldDB" id="A0A433DDQ7"/>
<evidence type="ECO:0000313" key="2">
    <source>
        <dbReference type="Proteomes" id="UP000268093"/>
    </source>
</evidence>
<reference evidence="1 2" key="1">
    <citation type="journal article" date="2018" name="New Phytol.">
        <title>Phylogenomics of Endogonaceae and evolution of mycorrhizas within Mucoromycota.</title>
        <authorList>
            <person name="Chang Y."/>
            <person name="Desiro A."/>
            <person name="Na H."/>
            <person name="Sandor L."/>
            <person name="Lipzen A."/>
            <person name="Clum A."/>
            <person name="Barry K."/>
            <person name="Grigoriev I.V."/>
            <person name="Martin F.M."/>
            <person name="Stajich J.E."/>
            <person name="Smith M.E."/>
            <person name="Bonito G."/>
            <person name="Spatafora J.W."/>
        </authorList>
    </citation>
    <scope>NUCLEOTIDE SEQUENCE [LARGE SCALE GENOMIC DNA]</scope>
    <source>
        <strain evidence="1 2">GMNB39</strain>
    </source>
</reference>
<gene>
    <name evidence="1" type="ORF">BC936DRAFT_143606</name>
</gene>
<evidence type="ECO:0000313" key="1">
    <source>
        <dbReference type="EMBL" id="RUP48945.1"/>
    </source>
</evidence>
<protein>
    <submittedName>
        <fullName evidence="1">Uncharacterized protein</fullName>
    </submittedName>
</protein>